<dbReference type="InterPro" id="IPR029058">
    <property type="entry name" value="AB_hydrolase_fold"/>
</dbReference>
<gene>
    <name evidence="2" type="ORF">JD82_04540</name>
</gene>
<dbReference type="InterPro" id="IPR051049">
    <property type="entry name" value="Dienelactone_hydrolase-like"/>
</dbReference>
<accession>A0A660CN28</accession>
<dbReference type="Proteomes" id="UP000317303">
    <property type="component" value="Unassembled WGS sequence"/>
</dbReference>
<dbReference type="SUPFAM" id="SSF53474">
    <property type="entry name" value="alpha/beta-Hydrolases"/>
    <property type="match status" value="1"/>
</dbReference>
<proteinExistence type="predicted"/>
<dbReference type="PANTHER" id="PTHR46623:SF6">
    <property type="entry name" value="ALPHA_BETA-HYDROLASES SUPERFAMILY PROTEIN"/>
    <property type="match status" value="1"/>
</dbReference>
<evidence type="ECO:0000313" key="3">
    <source>
        <dbReference type="Proteomes" id="UP000317303"/>
    </source>
</evidence>
<dbReference type="PANTHER" id="PTHR46623">
    <property type="entry name" value="CARBOXYMETHYLENEBUTENOLIDASE-RELATED"/>
    <property type="match status" value="1"/>
</dbReference>
<dbReference type="GO" id="GO:0016787">
    <property type="term" value="F:hydrolase activity"/>
    <property type="evidence" value="ECO:0007669"/>
    <property type="project" value="InterPro"/>
</dbReference>
<sequence>MAVSFAPMAHEIGTSNVRVDGLNAYLAAPRESTGAGMLLLPMITGIGTRVREFADELAAAGVTTLSWDPFDGVSMDDTPRETMVELMNNLDDETCLAEMRTLLDHMFGELGLEQVGVVGYCLGGRFALLLGAREQRLANVVAYHPTVPATPAANHTLDAVEHASRISAPVMMLYPGQDTIVPHEVFAALQEALQSRTEADSIVHLYPQAHHGFSDTLSHGAEVNEAAYAVSQPQVLAFVHATTS</sequence>
<evidence type="ECO:0000259" key="1">
    <source>
        <dbReference type="Pfam" id="PF01738"/>
    </source>
</evidence>
<keyword evidence="3" id="KW-1185">Reference proteome</keyword>
<dbReference type="Gene3D" id="3.40.50.1820">
    <property type="entry name" value="alpha/beta hydrolase"/>
    <property type="match status" value="1"/>
</dbReference>
<dbReference type="Pfam" id="PF01738">
    <property type="entry name" value="DLH"/>
    <property type="match status" value="1"/>
</dbReference>
<protein>
    <submittedName>
        <fullName evidence="2">Carboxymethylenebutenolidase</fullName>
    </submittedName>
</protein>
<evidence type="ECO:0000313" key="2">
    <source>
        <dbReference type="EMBL" id="TWH22651.1"/>
    </source>
</evidence>
<dbReference type="InterPro" id="IPR002925">
    <property type="entry name" value="Dienelactn_hydro"/>
</dbReference>
<dbReference type="AlphaFoldDB" id="A0A660CN28"/>
<feature type="domain" description="Dienelactone hydrolase" evidence="1">
    <location>
        <begin position="23"/>
        <end position="231"/>
    </location>
</feature>
<organism evidence="2 3">
    <name type="scientific">Prauserella rugosa</name>
    <dbReference type="NCBI Taxonomy" id="43354"/>
    <lineage>
        <taxon>Bacteria</taxon>
        <taxon>Bacillati</taxon>
        <taxon>Actinomycetota</taxon>
        <taxon>Actinomycetes</taxon>
        <taxon>Pseudonocardiales</taxon>
        <taxon>Pseudonocardiaceae</taxon>
        <taxon>Prauserella</taxon>
    </lineage>
</organism>
<name>A0A660CN28_9PSEU</name>
<reference evidence="2 3" key="1">
    <citation type="submission" date="2019-07" db="EMBL/GenBank/DDBJ databases">
        <title>R&amp;d 2014.</title>
        <authorList>
            <person name="Klenk H.-P."/>
        </authorList>
    </citation>
    <scope>NUCLEOTIDE SEQUENCE [LARGE SCALE GENOMIC DNA]</scope>
    <source>
        <strain evidence="2 3">DSM 43194</strain>
    </source>
</reference>
<comment type="caution">
    <text evidence="2">The sequence shown here is derived from an EMBL/GenBank/DDBJ whole genome shotgun (WGS) entry which is preliminary data.</text>
</comment>
<dbReference type="EMBL" id="VLJV01000001">
    <property type="protein sequence ID" value="TWH22651.1"/>
    <property type="molecule type" value="Genomic_DNA"/>
</dbReference>